<dbReference type="STRING" id="1672749.BJF92_08085"/>
<dbReference type="InterPro" id="IPR015855">
    <property type="entry name" value="ABC_transpr_MalK-like"/>
</dbReference>
<evidence type="ECO:0000256" key="6">
    <source>
        <dbReference type="ARBA" id="ARBA00022840"/>
    </source>
</evidence>
<dbReference type="RefSeq" id="WP_075634625.1">
    <property type="nucleotide sequence ID" value="NZ_MKIO01000027.1"/>
</dbReference>
<dbReference type="Pfam" id="PF17912">
    <property type="entry name" value="OB_MalK"/>
    <property type="match status" value="1"/>
</dbReference>
<keyword evidence="4" id="KW-1003">Cell membrane</keyword>
<reference evidence="8 10" key="1">
    <citation type="submission" date="2016-09" db="EMBL/GenBank/DDBJ databases">
        <title>Rhizobium sp. nov., a novel species isolated from the rice rhizosphere.</title>
        <authorList>
            <person name="Zhao J."/>
            <person name="Zhang X."/>
        </authorList>
    </citation>
    <scope>NUCLEOTIDE SEQUENCE [LARGE SCALE GENOMIC DNA]</scope>
    <source>
        <strain evidence="8 10">MH17</strain>
    </source>
</reference>
<evidence type="ECO:0000256" key="1">
    <source>
        <dbReference type="ARBA" id="ARBA00004417"/>
    </source>
</evidence>
<dbReference type="Proteomes" id="UP000186143">
    <property type="component" value="Unassembled WGS sequence"/>
</dbReference>
<comment type="subcellular location">
    <subcellularLocation>
        <location evidence="1">Cell inner membrane</location>
        <topology evidence="1">Peripheral membrane protein</topology>
    </subcellularLocation>
</comment>
<dbReference type="SUPFAM" id="SSF52540">
    <property type="entry name" value="P-loop containing nucleoside triphosphate hydrolases"/>
    <property type="match status" value="1"/>
</dbReference>
<dbReference type="InterPro" id="IPR003439">
    <property type="entry name" value="ABC_transporter-like_ATP-bd"/>
</dbReference>
<dbReference type="AlphaFoldDB" id="A0A1Q9AK19"/>
<dbReference type="SMART" id="SM00382">
    <property type="entry name" value="AAA"/>
    <property type="match status" value="1"/>
</dbReference>
<dbReference type="PANTHER" id="PTHR43875:SF1">
    <property type="entry name" value="OSMOPROTECTIVE COMPOUNDS UPTAKE ATP-BINDING PROTEIN GGTA"/>
    <property type="match status" value="1"/>
</dbReference>
<dbReference type="InterPro" id="IPR027417">
    <property type="entry name" value="P-loop_NTPase"/>
</dbReference>
<dbReference type="GO" id="GO:0005524">
    <property type="term" value="F:ATP binding"/>
    <property type="evidence" value="ECO:0007669"/>
    <property type="project" value="UniProtKB-KW"/>
</dbReference>
<dbReference type="InterPro" id="IPR003593">
    <property type="entry name" value="AAA+_ATPase"/>
</dbReference>
<dbReference type="Pfam" id="PF00005">
    <property type="entry name" value="ABC_tran"/>
    <property type="match status" value="1"/>
</dbReference>
<reference evidence="9" key="2">
    <citation type="submission" date="2016-12" db="EMBL/GenBank/DDBJ databases">
        <authorList>
            <person name="Zhang X."/>
            <person name="Zhao J."/>
        </authorList>
    </citation>
    <scope>NUCLEOTIDE SEQUENCE</scope>
    <source>
        <strain evidence="9">RD15</strain>
    </source>
</reference>
<sequence>MASIALSRVGKSFGTVSVLNEVDLAIEDGEFIVLVGPSGCGKSTLLRMIAGLEEITTGTLTIDGERVNERRPKDRDIAMVFQSYALYPHMSVADNMSYSLRLRRRSKEIIAQAVSAASAKLGLDPYLERRPKALSGGQRQRVAMGRAIVRKPKAFLFDEPLSNLDARLREQMRAEIKRMHGELGATSVYVTHDQIEAMTLASRIVAMNAGAVQQIGAPLDLYDRPANLFVAGFIGSPGMNFLEGRCEQGADTSAVVLPKGFRLPLPLRIPAADGEKVTLGIRPEHVTVDAQQGEIEAAVELVEPTGLGVILHLLVHGEPFKLFSTDRALIRSGARLRIGLPRERLHLFDQAGNRMAAL</sequence>
<dbReference type="GO" id="GO:0016887">
    <property type="term" value="F:ATP hydrolysis activity"/>
    <property type="evidence" value="ECO:0007669"/>
    <property type="project" value="InterPro"/>
</dbReference>
<evidence type="ECO:0000256" key="2">
    <source>
        <dbReference type="ARBA" id="ARBA00005417"/>
    </source>
</evidence>
<dbReference type="OrthoDB" id="8045127at2"/>
<dbReference type="EMBL" id="MSPX01000006">
    <property type="protein sequence ID" value="OQP86622.1"/>
    <property type="molecule type" value="Genomic_DNA"/>
</dbReference>
<dbReference type="Proteomes" id="UP000192652">
    <property type="component" value="Unassembled WGS sequence"/>
</dbReference>
<dbReference type="PANTHER" id="PTHR43875">
    <property type="entry name" value="MALTODEXTRIN IMPORT ATP-BINDING PROTEIN MSMX"/>
    <property type="match status" value="1"/>
</dbReference>
<dbReference type="InterPro" id="IPR017871">
    <property type="entry name" value="ABC_transporter-like_CS"/>
</dbReference>
<dbReference type="FunFam" id="3.40.50.300:FF:000042">
    <property type="entry name" value="Maltose/maltodextrin ABC transporter, ATP-binding protein"/>
    <property type="match status" value="1"/>
</dbReference>
<keyword evidence="6 8" id="KW-0067">ATP-binding</keyword>
<keyword evidence="11" id="KW-1185">Reference proteome</keyword>
<dbReference type="NCBIfam" id="NF008653">
    <property type="entry name" value="PRK11650.1"/>
    <property type="match status" value="1"/>
</dbReference>
<keyword evidence="4" id="KW-0997">Cell inner membrane</keyword>
<comment type="similarity">
    <text evidence="2">Belongs to the ABC transporter superfamily.</text>
</comment>
<dbReference type="PROSITE" id="PS00211">
    <property type="entry name" value="ABC_TRANSPORTER_1"/>
    <property type="match status" value="1"/>
</dbReference>
<evidence type="ECO:0000256" key="4">
    <source>
        <dbReference type="ARBA" id="ARBA00022519"/>
    </source>
</evidence>
<keyword evidence="5" id="KW-0547">Nucleotide-binding</keyword>
<dbReference type="InterPro" id="IPR008995">
    <property type="entry name" value="Mo/tungstate-bd_C_term_dom"/>
</dbReference>
<dbReference type="Gene3D" id="2.40.50.100">
    <property type="match status" value="1"/>
</dbReference>
<dbReference type="SUPFAM" id="SSF50331">
    <property type="entry name" value="MOP-like"/>
    <property type="match status" value="1"/>
</dbReference>
<feature type="domain" description="ABC transporter" evidence="7">
    <location>
        <begin position="4"/>
        <end position="234"/>
    </location>
</feature>
<dbReference type="GO" id="GO:0008643">
    <property type="term" value="P:carbohydrate transport"/>
    <property type="evidence" value="ECO:0007669"/>
    <property type="project" value="InterPro"/>
</dbReference>
<keyword evidence="4" id="KW-0472">Membrane</keyword>
<gene>
    <name evidence="8" type="ORF">BJF92_08085</name>
    <name evidence="9" type="ORF">BTR14_09220</name>
</gene>
<evidence type="ECO:0000313" key="10">
    <source>
        <dbReference type="Proteomes" id="UP000186143"/>
    </source>
</evidence>
<accession>A0A1Q9AK19</accession>
<dbReference type="GO" id="GO:0055052">
    <property type="term" value="C:ATP-binding cassette (ABC) transporter complex, substrate-binding subunit-containing"/>
    <property type="evidence" value="ECO:0007669"/>
    <property type="project" value="TreeGrafter"/>
</dbReference>
<evidence type="ECO:0000313" key="8">
    <source>
        <dbReference type="EMBL" id="OLP55625.1"/>
    </source>
</evidence>
<dbReference type="CDD" id="cd03301">
    <property type="entry name" value="ABC_MalK_N"/>
    <property type="match status" value="1"/>
</dbReference>
<dbReference type="Gene3D" id="3.40.50.300">
    <property type="entry name" value="P-loop containing nucleotide triphosphate hydrolases"/>
    <property type="match status" value="1"/>
</dbReference>
<evidence type="ECO:0000313" key="9">
    <source>
        <dbReference type="EMBL" id="OQP86622.1"/>
    </source>
</evidence>
<evidence type="ECO:0000256" key="5">
    <source>
        <dbReference type="ARBA" id="ARBA00022741"/>
    </source>
</evidence>
<name>A0A1Q9AK19_9HYPH</name>
<dbReference type="PROSITE" id="PS50893">
    <property type="entry name" value="ABC_TRANSPORTER_2"/>
    <property type="match status" value="1"/>
</dbReference>
<dbReference type="InterPro" id="IPR040582">
    <property type="entry name" value="OB_MalK-like"/>
</dbReference>
<dbReference type="InterPro" id="IPR012340">
    <property type="entry name" value="NA-bd_OB-fold"/>
</dbReference>
<reference evidence="9 11" key="3">
    <citation type="journal article" date="2017" name="Antonie Van Leeuwenhoek">
        <title>Rhizobium rhizosphaerae sp. nov., a novel species isolated from rice rhizosphere.</title>
        <authorList>
            <person name="Zhao J.J."/>
            <person name="Zhang J."/>
            <person name="Zhang R.J."/>
            <person name="Zhang C.W."/>
            <person name="Yin H.Q."/>
            <person name="Zhang X.X."/>
        </authorList>
    </citation>
    <scope>NUCLEOTIDE SEQUENCE [LARGE SCALE GENOMIC DNA]</scope>
    <source>
        <strain evidence="9 11">RD15</strain>
    </source>
</reference>
<evidence type="ECO:0000313" key="11">
    <source>
        <dbReference type="Proteomes" id="UP000192652"/>
    </source>
</evidence>
<comment type="caution">
    <text evidence="8">The sequence shown here is derived from an EMBL/GenBank/DDBJ whole genome shotgun (WGS) entry which is preliminary data.</text>
</comment>
<dbReference type="GO" id="GO:0140359">
    <property type="term" value="F:ABC-type transporter activity"/>
    <property type="evidence" value="ECO:0007669"/>
    <property type="project" value="InterPro"/>
</dbReference>
<keyword evidence="3" id="KW-0813">Transport</keyword>
<evidence type="ECO:0000256" key="3">
    <source>
        <dbReference type="ARBA" id="ARBA00022448"/>
    </source>
</evidence>
<protein>
    <submittedName>
        <fullName evidence="8">Glycerol-3-phosphate ABC transporter ATP-binding protein</fullName>
    </submittedName>
</protein>
<dbReference type="Gene3D" id="2.40.50.140">
    <property type="entry name" value="Nucleic acid-binding proteins"/>
    <property type="match status" value="1"/>
</dbReference>
<evidence type="ECO:0000259" key="7">
    <source>
        <dbReference type="PROSITE" id="PS50893"/>
    </source>
</evidence>
<dbReference type="InterPro" id="IPR047641">
    <property type="entry name" value="ABC_transpr_MalK/UgpC-like"/>
</dbReference>
<proteinExistence type="inferred from homology"/>
<dbReference type="EMBL" id="MKIO01000027">
    <property type="protein sequence ID" value="OLP55625.1"/>
    <property type="molecule type" value="Genomic_DNA"/>
</dbReference>
<organism evidence="8 10">
    <name type="scientific">Xaviernesmea rhizosphaerae</name>
    <dbReference type="NCBI Taxonomy" id="1672749"/>
    <lineage>
        <taxon>Bacteria</taxon>
        <taxon>Pseudomonadati</taxon>
        <taxon>Pseudomonadota</taxon>
        <taxon>Alphaproteobacteria</taxon>
        <taxon>Hyphomicrobiales</taxon>
        <taxon>Rhizobiaceae</taxon>
        <taxon>Rhizobium/Agrobacterium group</taxon>
        <taxon>Xaviernesmea</taxon>
    </lineage>
</organism>